<dbReference type="CDD" id="cd03671">
    <property type="entry name" value="NUDIX_Ap4A_hydrolase_plant_like"/>
    <property type="match status" value="1"/>
</dbReference>
<sequence length="163" mass="18916">MKEKLDLYRRGVGILILGPNNHVWVGRRICHHNDKNKSSCSWQMPQGGINPQESSLDAAYRELYEETGIKSVSLLGESDSYVKYDFPKSYIRKNGYIGQIQKWFAFRFHGSTSEICVDRTSFGYESEFDAWAWVSLLDTPNIVVDFKKKSYQQIVPDFVYLIK</sequence>
<dbReference type="Proteomes" id="UP000035503">
    <property type="component" value="Chromosome"/>
</dbReference>
<dbReference type="PROSITE" id="PS51462">
    <property type="entry name" value="NUDIX"/>
    <property type="match status" value="1"/>
</dbReference>
<dbReference type="PANTHER" id="PTHR11839:SF22">
    <property type="entry name" value="NUDIX HYDROLASE 26, CHLOROPLASTIC"/>
    <property type="match status" value="1"/>
</dbReference>
<reference evidence="4 5" key="1">
    <citation type="journal article" date="2015" name="Genome Announc.">
        <title>Complete Genome Sequence of 'Candidatus Liberibacter africanus,' a Bacterium Associated with Citrus Huanglongbing.</title>
        <authorList>
            <person name="Lin H."/>
            <person name="Pietersen G."/>
            <person name="Han C."/>
            <person name="Read D.A."/>
            <person name="Lou B."/>
            <person name="Gupta G."/>
            <person name="Civerolo E.L."/>
        </authorList>
    </citation>
    <scope>NUCLEOTIDE SEQUENCE [LARGE SCALE GENOMIC DNA]</scope>
    <source>
        <strain evidence="4 5">PTSAPSY</strain>
    </source>
</reference>
<dbReference type="PANTHER" id="PTHR11839">
    <property type="entry name" value="UDP/ADP-SUGAR PYROPHOSPHATASE"/>
    <property type="match status" value="1"/>
</dbReference>
<dbReference type="KEGG" id="lau:G293_03590"/>
<evidence type="ECO:0000256" key="1">
    <source>
        <dbReference type="ARBA" id="ARBA00001946"/>
    </source>
</evidence>
<evidence type="ECO:0000313" key="5">
    <source>
        <dbReference type="Proteomes" id="UP000035503"/>
    </source>
</evidence>
<evidence type="ECO:0000259" key="3">
    <source>
        <dbReference type="PROSITE" id="PS51462"/>
    </source>
</evidence>
<dbReference type="GO" id="GO:0034432">
    <property type="term" value="F:bis(5'-adenosyl)-pentaphosphatase activity"/>
    <property type="evidence" value="ECO:0007669"/>
    <property type="project" value="TreeGrafter"/>
</dbReference>
<name>A0A0G3I379_LIBAF</name>
<dbReference type="InterPro" id="IPR020084">
    <property type="entry name" value="NUDIX_hydrolase_CS"/>
</dbReference>
<comment type="cofactor">
    <cofactor evidence="1">
        <name>Mg(2+)</name>
        <dbReference type="ChEBI" id="CHEBI:18420"/>
    </cofactor>
</comment>
<dbReference type="InterPro" id="IPR022927">
    <property type="entry name" value="RppH"/>
</dbReference>
<dbReference type="GO" id="GO:0008893">
    <property type="term" value="F:guanosine-3',5'-bis(diphosphate) 3'-diphosphatase activity"/>
    <property type="evidence" value="ECO:0007669"/>
    <property type="project" value="TreeGrafter"/>
</dbReference>
<dbReference type="Gene3D" id="3.90.79.10">
    <property type="entry name" value="Nucleoside Triphosphate Pyrophosphohydrolase"/>
    <property type="match status" value="1"/>
</dbReference>
<dbReference type="GO" id="GO:0019693">
    <property type="term" value="P:ribose phosphate metabolic process"/>
    <property type="evidence" value="ECO:0007669"/>
    <property type="project" value="TreeGrafter"/>
</dbReference>
<dbReference type="SUPFAM" id="SSF55811">
    <property type="entry name" value="Nudix"/>
    <property type="match status" value="1"/>
</dbReference>
<dbReference type="PROSITE" id="PS00893">
    <property type="entry name" value="NUDIX_BOX"/>
    <property type="match status" value="1"/>
</dbReference>
<dbReference type="EMBL" id="CP004021">
    <property type="protein sequence ID" value="AKK20346.1"/>
    <property type="molecule type" value="Genomic_DNA"/>
</dbReference>
<accession>A0A0G3I379</accession>
<dbReference type="PATRIC" id="fig|1277257.4.peg.773"/>
<protein>
    <submittedName>
        <fullName evidence="4">Dinucleoside polyphosphate hydrolase</fullName>
    </submittedName>
</protein>
<dbReference type="NCBIfam" id="NF001938">
    <property type="entry name" value="PRK00714.1-5"/>
    <property type="match status" value="1"/>
</dbReference>
<evidence type="ECO:0000256" key="2">
    <source>
        <dbReference type="ARBA" id="ARBA00022801"/>
    </source>
</evidence>
<proteinExistence type="predicted"/>
<dbReference type="InterPro" id="IPR000086">
    <property type="entry name" value="NUDIX_hydrolase_dom"/>
</dbReference>
<dbReference type="STRING" id="1277257.G293_03590"/>
<dbReference type="AlphaFoldDB" id="A0A0G3I379"/>
<dbReference type="InterPro" id="IPR015797">
    <property type="entry name" value="NUDIX_hydrolase-like_dom_sf"/>
</dbReference>
<dbReference type="GO" id="GO:0006753">
    <property type="term" value="P:nucleoside phosphate metabolic process"/>
    <property type="evidence" value="ECO:0007669"/>
    <property type="project" value="TreeGrafter"/>
</dbReference>
<gene>
    <name evidence="4" type="ORF">G293_03590</name>
</gene>
<feature type="domain" description="Nudix hydrolase" evidence="3">
    <location>
        <begin position="7"/>
        <end position="156"/>
    </location>
</feature>
<evidence type="ECO:0000313" key="4">
    <source>
        <dbReference type="EMBL" id="AKK20346.1"/>
    </source>
</evidence>
<organism evidence="4 5">
    <name type="scientific">Candidatus Liberibacter africanus PTSAPSY</name>
    <dbReference type="NCBI Taxonomy" id="1277257"/>
    <lineage>
        <taxon>Bacteria</taxon>
        <taxon>Pseudomonadati</taxon>
        <taxon>Pseudomonadota</taxon>
        <taxon>Alphaproteobacteria</taxon>
        <taxon>Hyphomicrobiales</taxon>
        <taxon>Rhizobiaceae</taxon>
        <taxon>Liberibacter</taxon>
    </lineage>
</organism>
<keyword evidence="5" id="KW-1185">Reference proteome</keyword>
<dbReference type="Pfam" id="PF00293">
    <property type="entry name" value="NUDIX"/>
    <property type="match status" value="1"/>
</dbReference>
<keyword evidence="2 4" id="KW-0378">Hydrolase</keyword>